<dbReference type="RefSeq" id="WP_119701536.1">
    <property type="nucleotide sequence ID" value="NZ_QJSA01000010.1"/>
</dbReference>
<dbReference type="UniPathway" id="UPA00232"/>
<dbReference type="FunFam" id="1.10.357.140:FF:000002">
    <property type="entry name" value="4-hydroxybenzoate octaprenyltransferase"/>
    <property type="match status" value="1"/>
</dbReference>
<accession>A0A396S1U2</accession>
<proteinExistence type="inferred from homology"/>
<comment type="subcellular location">
    <subcellularLocation>
        <location evidence="12">Cell inner membrane</location>
        <topology evidence="12">Multi-pass membrane protein</topology>
    </subcellularLocation>
    <subcellularLocation>
        <location evidence="2">Membrane</location>
        <topology evidence="2">Multi-pass membrane protein</topology>
    </subcellularLocation>
</comment>
<keyword evidence="7 12" id="KW-0831">Ubiquinone biosynthesis</keyword>
<comment type="cofactor">
    <cofactor evidence="1 12">
        <name>Mg(2+)</name>
        <dbReference type="ChEBI" id="CHEBI:18420"/>
    </cofactor>
</comment>
<evidence type="ECO:0000256" key="8">
    <source>
        <dbReference type="ARBA" id="ARBA00022692"/>
    </source>
</evidence>
<dbReference type="PANTHER" id="PTHR11048:SF28">
    <property type="entry name" value="4-HYDROXYBENZOATE POLYPRENYLTRANSFERASE, MITOCHONDRIAL"/>
    <property type="match status" value="1"/>
</dbReference>
<comment type="pathway">
    <text evidence="12">Cofactor biosynthesis; ubiquinone biosynthesis.</text>
</comment>
<feature type="transmembrane region" description="Helical" evidence="12">
    <location>
        <begin position="275"/>
        <end position="295"/>
    </location>
</feature>
<feature type="transmembrane region" description="Helical" evidence="12">
    <location>
        <begin position="97"/>
        <end position="117"/>
    </location>
</feature>
<keyword evidence="11 12" id="KW-0472">Membrane</keyword>
<evidence type="ECO:0000256" key="5">
    <source>
        <dbReference type="ARBA" id="ARBA00022519"/>
    </source>
</evidence>
<dbReference type="PROSITE" id="PS00943">
    <property type="entry name" value="UBIA"/>
    <property type="match status" value="1"/>
</dbReference>
<keyword evidence="5 12" id="KW-0997">Cell inner membrane</keyword>
<dbReference type="PANTHER" id="PTHR11048">
    <property type="entry name" value="PRENYLTRANSFERASES"/>
    <property type="match status" value="1"/>
</dbReference>
<evidence type="ECO:0000313" key="14">
    <source>
        <dbReference type="EMBL" id="RHW20713.1"/>
    </source>
</evidence>
<comment type="similarity">
    <text evidence="3 12">Belongs to the UbiA prenyltransferase family.</text>
</comment>
<sequence>MLGLLIKPLQRVHPRALDFIQLMRLDRPIGTYLLLWPTLWALWLAAEGMPNIKVLVIFVVGVILMRAAGCVINDYADRNFDGHVSRTRQRPLATGRISAREALILFAILTGLSGLLVLLTNALTIKLAFVGIALAAIYPFCKRFTFYPQVVLGAAFSWAIPMAFAAQAAELPIALWLVFIANLLWTVAYDTEYAMCDREDDLKIGVKSTAILFGEADRLIIGLLQGLTLICLLLVGSRFELGLYYHLGLLAMTLGFAWQQWLIREREPQACLRAFLANHWAGMLVFIGLALDYAMR</sequence>
<dbReference type="InterPro" id="IPR044878">
    <property type="entry name" value="UbiA_sf"/>
</dbReference>
<evidence type="ECO:0000256" key="12">
    <source>
        <dbReference type="HAMAP-Rule" id="MF_01635"/>
    </source>
</evidence>
<feature type="transmembrane region" description="Helical" evidence="12">
    <location>
        <begin position="52"/>
        <end position="76"/>
    </location>
</feature>
<feature type="transmembrane region" description="Helical" evidence="12">
    <location>
        <begin position="243"/>
        <end position="263"/>
    </location>
</feature>
<feature type="transmembrane region" description="Helical" evidence="12">
    <location>
        <begin position="171"/>
        <end position="189"/>
    </location>
</feature>
<dbReference type="Gene3D" id="1.20.120.1780">
    <property type="entry name" value="UbiA prenyltransferase"/>
    <property type="match status" value="1"/>
</dbReference>
<dbReference type="Proteomes" id="UP000265745">
    <property type="component" value="Unassembled WGS sequence"/>
</dbReference>
<gene>
    <name evidence="12 14" type="primary">ubiA</name>
    <name evidence="14" type="ORF">C2846_11925</name>
</gene>
<evidence type="ECO:0000256" key="2">
    <source>
        <dbReference type="ARBA" id="ARBA00004141"/>
    </source>
</evidence>
<evidence type="ECO:0000256" key="7">
    <source>
        <dbReference type="ARBA" id="ARBA00022688"/>
    </source>
</evidence>
<feature type="transmembrane region" description="Helical" evidence="12">
    <location>
        <begin position="146"/>
        <end position="165"/>
    </location>
</feature>
<dbReference type="InterPro" id="IPR039653">
    <property type="entry name" value="Prenyltransferase"/>
</dbReference>
<dbReference type="OrthoDB" id="9782418at2"/>
<dbReference type="AlphaFoldDB" id="A0A396S1U2"/>
<dbReference type="EC" id="2.5.1.39" evidence="12 13"/>
<dbReference type="Gene3D" id="1.10.357.140">
    <property type="entry name" value="UbiA prenyltransferase"/>
    <property type="match status" value="1"/>
</dbReference>
<evidence type="ECO:0000256" key="3">
    <source>
        <dbReference type="ARBA" id="ARBA00005985"/>
    </source>
</evidence>
<keyword evidence="8 12" id="KW-0812">Transmembrane</keyword>
<dbReference type="InterPro" id="IPR030470">
    <property type="entry name" value="UbiA_prenylTrfase_CS"/>
</dbReference>
<keyword evidence="9 12" id="KW-0460">Magnesium</keyword>
<dbReference type="EMBL" id="QJSA01000010">
    <property type="protein sequence ID" value="RHW20713.1"/>
    <property type="molecule type" value="Genomic_DNA"/>
</dbReference>
<dbReference type="GO" id="GO:0008412">
    <property type="term" value="F:4-hydroxybenzoate polyprenyltransferase activity"/>
    <property type="evidence" value="ECO:0007669"/>
    <property type="project" value="UniProtKB-UniRule"/>
</dbReference>
<keyword evidence="10 12" id="KW-1133">Transmembrane helix</keyword>
<dbReference type="GO" id="GO:0006744">
    <property type="term" value="P:ubiquinone biosynthetic process"/>
    <property type="evidence" value="ECO:0007669"/>
    <property type="project" value="UniProtKB-UniRule"/>
</dbReference>
<dbReference type="Pfam" id="PF01040">
    <property type="entry name" value="UbiA"/>
    <property type="match status" value="1"/>
</dbReference>
<evidence type="ECO:0000256" key="10">
    <source>
        <dbReference type="ARBA" id="ARBA00022989"/>
    </source>
</evidence>
<evidence type="ECO:0000256" key="1">
    <source>
        <dbReference type="ARBA" id="ARBA00001946"/>
    </source>
</evidence>
<dbReference type="InterPro" id="IPR006370">
    <property type="entry name" value="HB_polyprenyltransferase-like"/>
</dbReference>
<name>A0A396S1U2_9PSED</name>
<evidence type="ECO:0000256" key="4">
    <source>
        <dbReference type="ARBA" id="ARBA00022475"/>
    </source>
</evidence>
<dbReference type="HAMAP" id="MF_01635">
    <property type="entry name" value="UbiA"/>
    <property type="match status" value="1"/>
</dbReference>
<dbReference type="NCBIfam" id="TIGR01474">
    <property type="entry name" value="ubiA_proteo"/>
    <property type="match status" value="1"/>
</dbReference>
<feature type="transmembrane region" description="Helical" evidence="12">
    <location>
        <begin position="219"/>
        <end position="237"/>
    </location>
</feature>
<keyword evidence="15" id="KW-1185">Reference proteome</keyword>
<comment type="function">
    <text evidence="12">Catalyzes the prenylation of para-hydroxybenzoate (PHB) with an all-trans polyprenyl group. Mediates the second step in the final reaction sequence of ubiquinone-8 (UQ-8) biosynthesis, which is the condensation of the polyisoprenoid side chain with PHB, generating the first membrane-bound Q intermediate 3-octaprenyl-4-hydroxybenzoate.</text>
</comment>
<reference evidence="14 15" key="1">
    <citation type="submission" date="2018-06" db="EMBL/GenBank/DDBJ databases">
        <title>Pseudomonas jilinensis sp. nov., isolated from the production water of Jilin Oilfield in China.</title>
        <authorList>
            <person name="Wang J."/>
        </authorList>
    </citation>
    <scope>NUCLEOTIDE SEQUENCE [LARGE SCALE GENOMIC DNA]</scope>
    <source>
        <strain evidence="14 15">JS15-10A1</strain>
    </source>
</reference>
<dbReference type="InterPro" id="IPR000537">
    <property type="entry name" value="UbiA_prenyltransferase"/>
</dbReference>
<dbReference type="FunFam" id="1.20.120.1780:FF:000001">
    <property type="entry name" value="4-hydroxybenzoate octaprenyltransferase"/>
    <property type="match status" value="1"/>
</dbReference>
<dbReference type="GO" id="GO:0005886">
    <property type="term" value="C:plasma membrane"/>
    <property type="evidence" value="ECO:0007669"/>
    <property type="project" value="UniProtKB-SubCell"/>
</dbReference>
<keyword evidence="4 12" id="KW-1003">Cell membrane</keyword>
<dbReference type="CDD" id="cd13959">
    <property type="entry name" value="PT_UbiA_COQ2"/>
    <property type="match status" value="1"/>
</dbReference>
<evidence type="ECO:0000256" key="9">
    <source>
        <dbReference type="ARBA" id="ARBA00022842"/>
    </source>
</evidence>
<evidence type="ECO:0000313" key="15">
    <source>
        <dbReference type="Proteomes" id="UP000265745"/>
    </source>
</evidence>
<protein>
    <recommendedName>
        <fullName evidence="12 13">4-hydroxybenzoate octaprenyltransferase</fullName>
        <ecNumber evidence="12 13">2.5.1.39</ecNumber>
    </recommendedName>
    <alternativeName>
        <fullName evidence="12">4-HB polyprenyltransferase</fullName>
    </alternativeName>
</protein>
<comment type="catalytic activity">
    <reaction evidence="12">
        <text>all-trans-octaprenyl diphosphate + 4-hydroxybenzoate = 4-hydroxy-3-(all-trans-octaprenyl)benzoate + diphosphate</text>
        <dbReference type="Rhea" id="RHEA:27782"/>
        <dbReference type="ChEBI" id="CHEBI:1617"/>
        <dbReference type="ChEBI" id="CHEBI:17879"/>
        <dbReference type="ChEBI" id="CHEBI:33019"/>
        <dbReference type="ChEBI" id="CHEBI:57711"/>
        <dbReference type="EC" id="2.5.1.39"/>
    </reaction>
</comment>
<comment type="caution">
    <text evidence="14">The sequence shown here is derived from an EMBL/GenBank/DDBJ whole genome shotgun (WGS) entry which is preliminary data.</text>
</comment>
<evidence type="ECO:0000256" key="6">
    <source>
        <dbReference type="ARBA" id="ARBA00022679"/>
    </source>
</evidence>
<evidence type="ECO:0000256" key="13">
    <source>
        <dbReference type="NCBIfam" id="TIGR01474"/>
    </source>
</evidence>
<evidence type="ECO:0000256" key="11">
    <source>
        <dbReference type="ARBA" id="ARBA00023136"/>
    </source>
</evidence>
<feature type="transmembrane region" description="Helical" evidence="12">
    <location>
        <begin position="29"/>
        <end position="46"/>
    </location>
</feature>
<keyword evidence="6 12" id="KW-0808">Transferase</keyword>
<organism evidence="14 15">
    <name type="scientific">Pseudomonas jilinensis</name>
    <dbReference type="NCBI Taxonomy" id="2078689"/>
    <lineage>
        <taxon>Bacteria</taxon>
        <taxon>Pseudomonadati</taxon>
        <taxon>Pseudomonadota</taxon>
        <taxon>Gammaproteobacteria</taxon>
        <taxon>Pseudomonadales</taxon>
        <taxon>Pseudomonadaceae</taxon>
        <taxon>Pseudomonas</taxon>
    </lineage>
</organism>